<keyword evidence="1" id="KW-0472">Membrane</keyword>
<accession>A0ABS5BKH0</accession>
<keyword evidence="1" id="KW-1133">Transmembrane helix</keyword>
<evidence type="ECO:0000313" key="3">
    <source>
        <dbReference type="EMBL" id="MBP3953795.1"/>
    </source>
</evidence>
<evidence type="ECO:0008006" key="5">
    <source>
        <dbReference type="Google" id="ProtNLM"/>
    </source>
</evidence>
<feature type="transmembrane region" description="Helical" evidence="1">
    <location>
        <begin position="327"/>
        <end position="345"/>
    </location>
</feature>
<dbReference type="EMBL" id="JAGKQQ010000001">
    <property type="protein sequence ID" value="MBP3953795.1"/>
    <property type="molecule type" value="Genomic_DNA"/>
</dbReference>
<feature type="transmembrane region" description="Helical" evidence="1">
    <location>
        <begin position="357"/>
        <end position="381"/>
    </location>
</feature>
<protein>
    <recommendedName>
        <fullName evidence="5">DUF2330 domain-containing protein</fullName>
    </recommendedName>
</protein>
<name>A0ABS5BKH0_9BACT</name>
<evidence type="ECO:0000256" key="1">
    <source>
        <dbReference type="SAM" id="Phobius"/>
    </source>
</evidence>
<keyword evidence="2" id="KW-0732">Signal</keyword>
<dbReference type="Proteomes" id="UP000676565">
    <property type="component" value="Unassembled WGS sequence"/>
</dbReference>
<keyword evidence="1" id="KW-0812">Transmembrane</keyword>
<evidence type="ECO:0000313" key="4">
    <source>
        <dbReference type="Proteomes" id="UP000676565"/>
    </source>
</evidence>
<keyword evidence="4" id="KW-1185">Reference proteome</keyword>
<proteinExistence type="predicted"/>
<sequence length="425" mass="45769">MTPRHIAVMLLVLAGPSGARADGCKFASDGRKVPEREQRALVEWADGTETLHVAALSDPTTEANVWVVPVRAAATAVRAEPVEEIPAVVYYETLKGQAERQLRAWVAAAAMFDSGGLCCPCFAGGCGGMASKAAVETSRVERLGMVVTVVSADSRTEIEGYLDAQGVKRGAVDLSSLDPYLTQPGYAFVCGWVARRDQPVRATGLKVVFPSPTLWFPLLPTRAYTEPVETVVYTHGFVRPAGGCDLPGLKCEYIYGAVEGMGIEQAFDRDRALKYASYYYSDRLQPMTRVTLTTDPQQWDRDLELVPGTTPVGTVALAVTECSNGLGLLWSALLGAVLGLAIPWLTVRKAERRRGDWLAGALTGAAIALTIWGSALVFGLWRHYRFRGQPKQPARFIVLPALAVVHIGIVALVCHGLIAWITAAG</sequence>
<dbReference type="RefSeq" id="WP_210651574.1">
    <property type="nucleotide sequence ID" value="NZ_JAGKQQ010000001.1"/>
</dbReference>
<feature type="chain" id="PRO_5046739036" description="DUF2330 domain-containing protein" evidence="2">
    <location>
        <begin position="22"/>
        <end position="425"/>
    </location>
</feature>
<feature type="transmembrane region" description="Helical" evidence="1">
    <location>
        <begin position="401"/>
        <end position="423"/>
    </location>
</feature>
<feature type="signal peptide" evidence="2">
    <location>
        <begin position="1"/>
        <end position="21"/>
    </location>
</feature>
<reference evidence="3 4" key="1">
    <citation type="submission" date="2021-04" db="EMBL/GenBank/DDBJ databases">
        <authorList>
            <person name="Ivanova A."/>
        </authorList>
    </citation>
    <scope>NUCLEOTIDE SEQUENCE [LARGE SCALE GENOMIC DNA]</scope>
    <source>
        <strain evidence="3 4">G18</strain>
    </source>
</reference>
<organism evidence="3 4">
    <name type="scientific">Gemmata palustris</name>
    <dbReference type="NCBI Taxonomy" id="2822762"/>
    <lineage>
        <taxon>Bacteria</taxon>
        <taxon>Pseudomonadati</taxon>
        <taxon>Planctomycetota</taxon>
        <taxon>Planctomycetia</taxon>
        <taxon>Gemmatales</taxon>
        <taxon>Gemmataceae</taxon>
        <taxon>Gemmata</taxon>
    </lineage>
</organism>
<gene>
    <name evidence="3" type="ORF">J8F10_00575</name>
</gene>
<comment type="caution">
    <text evidence="3">The sequence shown here is derived from an EMBL/GenBank/DDBJ whole genome shotgun (WGS) entry which is preliminary data.</text>
</comment>
<evidence type="ECO:0000256" key="2">
    <source>
        <dbReference type="SAM" id="SignalP"/>
    </source>
</evidence>